<reference evidence="10" key="2">
    <citation type="journal article" date="2018" name="ISME J.">
        <title>A dynamic microbial community with high functional redundancy inhabits the cold, oxic subseafloor aquifer.</title>
        <authorList>
            <person name="Tully B.J."/>
            <person name="Wheat C.G."/>
            <person name="Glazer B.T."/>
            <person name="Huber J.A."/>
        </authorList>
    </citation>
    <scope>NUCLEOTIDE SEQUENCE</scope>
    <source>
        <strain evidence="10">NORP83</strain>
    </source>
</reference>
<dbReference type="GO" id="GO:0032259">
    <property type="term" value="P:methylation"/>
    <property type="evidence" value="ECO:0007669"/>
    <property type="project" value="UniProtKB-KW"/>
</dbReference>
<dbReference type="AlphaFoldDB" id="A0A2A4YYU0"/>
<dbReference type="InterPro" id="IPR051537">
    <property type="entry name" value="DNA_Adenine_Mtase"/>
</dbReference>
<dbReference type="PANTHER" id="PTHR42933:SF3">
    <property type="entry name" value="TYPE I RESTRICTION ENZYME MJAVIII METHYLASE SUBUNIT"/>
    <property type="match status" value="1"/>
</dbReference>
<evidence type="ECO:0000256" key="5">
    <source>
        <dbReference type="ARBA" id="ARBA00022691"/>
    </source>
</evidence>
<dbReference type="EMBL" id="NVUS01000013">
    <property type="protein sequence ID" value="PCJ00044.1"/>
    <property type="molecule type" value="Genomic_DNA"/>
</dbReference>
<evidence type="ECO:0000256" key="7">
    <source>
        <dbReference type="ARBA" id="ARBA00047942"/>
    </source>
</evidence>
<dbReference type="GO" id="GO:0009007">
    <property type="term" value="F:site-specific DNA-methyltransferase (adenine-specific) activity"/>
    <property type="evidence" value="ECO:0007669"/>
    <property type="project" value="UniProtKB-EC"/>
</dbReference>
<evidence type="ECO:0000259" key="8">
    <source>
        <dbReference type="Pfam" id="PF02384"/>
    </source>
</evidence>
<dbReference type="Pfam" id="PF02384">
    <property type="entry name" value="N6_Mtase"/>
    <property type="match status" value="1"/>
</dbReference>
<keyword evidence="4" id="KW-0808">Transferase</keyword>
<comment type="caution">
    <text evidence="10">The sequence shown here is derived from an EMBL/GenBank/DDBJ whole genome shotgun (WGS) entry which is preliminary data.</text>
</comment>
<dbReference type="InterPro" id="IPR022749">
    <property type="entry name" value="D12N6_MeTrfase_N"/>
</dbReference>
<dbReference type="PROSITE" id="PS00092">
    <property type="entry name" value="N6_MTASE"/>
    <property type="match status" value="1"/>
</dbReference>
<evidence type="ECO:0000256" key="3">
    <source>
        <dbReference type="ARBA" id="ARBA00022603"/>
    </source>
</evidence>
<dbReference type="GO" id="GO:0004519">
    <property type="term" value="F:endonuclease activity"/>
    <property type="evidence" value="ECO:0007669"/>
    <property type="project" value="UniProtKB-KW"/>
</dbReference>
<name>A0A2A4YYU0_9PROT</name>
<dbReference type="Gene3D" id="3.40.50.150">
    <property type="entry name" value="Vaccinia Virus protein VP39"/>
    <property type="match status" value="1"/>
</dbReference>
<keyword evidence="10" id="KW-0540">Nuclease</keyword>
<dbReference type="InterPro" id="IPR029063">
    <property type="entry name" value="SAM-dependent_MTases_sf"/>
</dbReference>
<keyword evidence="10" id="KW-0255">Endonuclease</keyword>
<dbReference type="InterPro" id="IPR038333">
    <property type="entry name" value="T1MK-like_N_sf"/>
</dbReference>
<dbReference type="GO" id="GO:0003677">
    <property type="term" value="F:DNA binding"/>
    <property type="evidence" value="ECO:0007669"/>
    <property type="project" value="InterPro"/>
</dbReference>
<dbReference type="GO" id="GO:0008170">
    <property type="term" value="F:N-methyltransferase activity"/>
    <property type="evidence" value="ECO:0007669"/>
    <property type="project" value="InterPro"/>
</dbReference>
<dbReference type="EC" id="2.1.1.72" evidence="2"/>
<keyword evidence="5" id="KW-0949">S-adenosyl-L-methionine</keyword>
<dbReference type="PRINTS" id="PR00507">
    <property type="entry name" value="N12N6MTFRASE"/>
</dbReference>
<gene>
    <name evidence="10" type="ORF">COB13_10655</name>
</gene>
<feature type="domain" description="N6 adenine-specific DNA methyltransferase N-terminal" evidence="9">
    <location>
        <begin position="11"/>
        <end position="147"/>
    </location>
</feature>
<dbReference type="Gene3D" id="1.20.1260.30">
    <property type="match status" value="1"/>
</dbReference>
<evidence type="ECO:0000259" key="9">
    <source>
        <dbReference type="Pfam" id="PF12161"/>
    </source>
</evidence>
<comment type="catalytic activity">
    <reaction evidence="7">
        <text>a 2'-deoxyadenosine in DNA + S-adenosyl-L-methionine = an N(6)-methyl-2'-deoxyadenosine in DNA + S-adenosyl-L-homocysteine + H(+)</text>
        <dbReference type="Rhea" id="RHEA:15197"/>
        <dbReference type="Rhea" id="RHEA-COMP:12418"/>
        <dbReference type="Rhea" id="RHEA-COMP:12419"/>
        <dbReference type="ChEBI" id="CHEBI:15378"/>
        <dbReference type="ChEBI" id="CHEBI:57856"/>
        <dbReference type="ChEBI" id="CHEBI:59789"/>
        <dbReference type="ChEBI" id="CHEBI:90615"/>
        <dbReference type="ChEBI" id="CHEBI:90616"/>
        <dbReference type="EC" id="2.1.1.72"/>
    </reaction>
</comment>
<evidence type="ECO:0000256" key="4">
    <source>
        <dbReference type="ARBA" id="ARBA00022679"/>
    </source>
</evidence>
<comment type="similarity">
    <text evidence="1">Belongs to the N(4)/N(6)-methyltransferase family.</text>
</comment>
<evidence type="ECO:0000256" key="6">
    <source>
        <dbReference type="ARBA" id="ARBA00022747"/>
    </source>
</evidence>
<feature type="domain" description="DNA methylase adenine-specific" evidence="8">
    <location>
        <begin position="162"/>
        <end position="477"/>
    </location>
</feature>
<keyword evidence="10" id="KW-0378">Hydrolase</keyword>
<dbReference type="SUPFAM" id="SSF53335">
    <property type="entry name" value="S-adenosyl-L-methionine-dependent methyltransferases"/>
    <property type="match status" value="1"/>
</dbReference>
<keyword evidence="3" id="KW-0489">Methyltransferase</keyword>
<reference key="1">
    <citation type="submission" date="2017-08" db="EMBL/GenBank/DDBJ databases">
        <title>A dynamic microbial community with high functional redundancy inhabits the cold, oxic subseafloor aquifer.</title>
        <authorList>
            <person name="Tully B.J."/>
            <person name="Wheat C.G."/>
            <person name="Glazer B.T."/>
            <person name="Huber J.A."/>
        </authorList>
    </citation>
    <scope>NUCLEOTIDE SEQUENCE [LARGE SCALE GENOMIC DNA]</scope>
</reference>
<dbReference type="PANTHER" id="PTHR42933">
    <property type="entry name" value="SLR6095 PROTEIN"/>
    <property type="match status" value="1"/>
</dbReference>
<dbReference type="InterPro" id="IPR003356">
    <property type="entry name" value="DNA_methylase_A-5"/>
</dbReference>
<dbReference type="GO" id="GO:0009307">
    <property type="term" value="P:DNA restriction-modification system"/>
    <property type="evidence" value="ECO:0007669"/>
    <property type="project" value="UniProtKB-KW"/>
</dbReference>
<organism evidence="10">
    <name type="scientific">OCS116 cluster bacterium</name>
    <dbReference type="NCBI Taxonomy" id="2030921"/>
    <lineage>
        <taxon>Bacteria</taxon>
        <taxon>Pseudomonadati</taxon>
        <taxon>Pseudomonadota</taxon>
        <taxon>Alphaproteobacteria</taxon>
        <taxon>OCS116 cluster</taxon>
    </lineage>
</organism>
<evidence type="ECO:0000256" key="1">
    <source>
        <dbReference type="ARBA" id="ARBA00006594"/>
    </source>
</evidence>
<dbReference type="Pfam" id="PF12161">
    <property type="entry name" value="HsdM_N"/>
    <property type="match status" value="1"/>
</dbReference>
<accession>A0A2A4YYU0</accession>
<protein>
    <recommendedName>
        <fullName evidence="2">site-specific DNA-methyltransferase (adenine-specific)</fullName>
        <ecNumber evidence="2">2.1.1.72</ecNumber>
    </recommendedName>
</protein>
<dbReference type="InterPro" id="IPR002052">
    <property type="entry name" value="DNA_methylase_N6_adenine_CS"/>
</dbReference>
<sequence length="673" mass="77230">MSTSQVQNLSSLAWSTANILRGDFKQSEYGKIILPFIVLRRLDCILENSKESVLEAFENLPEGIDDATKDMILFGAVGDGLKLYNTSKLTLKTIRGQDANDIHKNLIDYVTSFNPSIRDIFLDKFLLIDQLKRLKDAEILWVVFEEFIKIDLHPENVSNIEMGYLFEDLIRRFSEISNETAGEHFTPREIIQLIVELLTINDKKALSGNGIIRTVYDPACGTGGMLAFTEKRMKKMNDKIIVQLFGQELNGESFGICQSDMLVTGHNPEQIAFGNTLTQDAHKDKKFHYMLSNPPYGVDWKKYKAPIIEEAKILGKKGRFGAGLPRVSDGQLLFLMHMISKMRDDEEGSRIGIVMNGSPLFTGGAGSGESEIRRWMFENDWVEAIIALPTDLFYNTGIQTYIWMLTNRKEKNRSGKVQLIDASSDRFWTSMRKSLGSKRREIGEDARKEIVSLYSEMLNGNSGFGDYSKIFDTEDFAYREVRIERPLKLNFHVSNERIKLLKQMRAFIKLSQEVQENIIERLTSNISNEMFKSREIFDERFKNAFKDAEFKIAAPLKKAIFNALSEKDDTADICKNAKGHAEPDNDLRDHELIPLKENWKKYVKREVIPFIPEAWVDEKHIDPIDKKIGRIGYEINFNRYFYKYVPPRPVAEINAELKLLESDIATLLKGVIQ</sequence>
<evidence type="ECO:0000256" key="2">
    <source>
        <dbReference type="ARBA" id="ARBA00011900"/>
    </source>
</evidence>
<keyword evidence="6" id="KW-0680">Restriction system</keyword>
<proteinExistence type="inferred from homology"/>
<evidence type="ECO:0000313" key="10">
    <source>
        <dbReference type="EMBL" id="PCJ00044.1"/>
    </source>
</evidence>